<dbReference type="EMBL" id="QPJT01000004">
    <property type="protein sequence ID" value="RCX18852.1"/>
    <property type="molecule type" value="Genomic_DNA"/>
</dbReference>
<feature type="chain" id="PRO_5016620419" evidence="1">
    <location>
        <begin position="27"/>
        <end position="129"/>
    </location>
</feature>
<organism evidence="2 3">
    <name type="scientific">Anaerobacterium chartisolvens</name>
    <dbReference type="NCBI Taxonomy" id="1297424"/>
    <lineage>
        <taxon>Bacteria</taxon>
        <taxon>Bacillati</taxon>
        <taxon>Bacillota</taxon>
        <taxon>Clostridia</taxon>
        <taxon>Eubacteriales</taxon>
        <taxon>Oscillospiraceae</taxon>
        <taxon>Anaerobacterium</taxon>
    </lineage>
</organism>
<keyword evidence="3" id="KW-1185">Reference proteome</keyword>
<evidence type="ECO:0000313" key="2">
    <source>
        <dbReference type="EMBL" id="RCX18852.1"/>
    </source>
</evidence>
<evidence type="ECO:0000256" key="1">
    <source>
        <dbReference type="SAM" id="SignalP"/>
    </source>
</evidence>
<comment type="caution">
    <text evidence="2">The sequence shown here is derived from an EMBL/GenBank/DDBJ whole genome shotgun (WGS) entry which is preliminary data.</text>
</comment>
<reference evidence="2 3" key="1">
    <citation type="submission" date="2018-07" db="EMBL/GenBank/DDBJ databases">
        <title>Genomic Encyclopedia of Type Strains, Phase IV (KMG-IV): sequencing the most valuable type-strain genomes for metagenomic binning, comparative biology and taxonomic classification.</title>
        <authorList>
            <person name="Goeker M."/>
        </authorList>
    </citation>
    <scope>NUCLEOTIDE SEQUENCE [LARGE SCALE GENOMIC DNA]</scope>
    <source>
        <strain evidence="2 3">DSM 27016</strain>
    </source>
</reference>
<dbReference type="Proteomes" id="UP000253034">
    <property type="component" value="Unassembled WGS sequence"/>
</dbReference>
<sequence length="129" mass="13900">MKTRSITRVIVIAICVAMVFSSYAFAAINDYGDVGTTDVHGHLYISGSSVAAGTYAEATIRYMNVSVVTYDRYSTPLSSSSTVPAYNTKGVATPYISKGASATSAIGNHYADDTYHGGYEWWGQTSYDY</sequence>
<feature type="signal peptide" evidence="1">
    <location>
        <begin position="1"/>
        <end position="26"/>
    </location>
</feature>
<evidence type="ECO:0000313" key="3">
    <source>
        <dbReference type="Proteomes" id="UP000253034"/>
    </source>
</evidence>
<dbReference type="RefSeq" id="WP_114296698.1">
    <property type="nucleotide sequence ID" value="NZ_QPJT01000004.1"/>
</dbReference>
<gene>
    <name evidence="2" type="ORF">DFR58_104121</name>
</gene>
<protein>
    <submittedName>
        <fullName evidence="2">Uncharacterized protein</fullName>
    </submittedName>
</protein>
<keyword evidence="1" id="KW-0732">Signal</keyword>
<accession>A0A369BBE2</accession>
<name>A0A369BBE2_9FIRM</name>
<dbReference type="AlphaFoldDB" id="A0A369BBE2"/>
<proteinExistence type="predicted"/>